<dbReference type="NCBIfam" id="NF033592">
    <property type="entry name" value="transpos_IS4_1"/>
    <property type="match status" value="1"/>
</dbReference>
<evidence type="ECO:0000313" key="6">
    <source>
        <dbReference type="EMBL" id="KAB7738385.1"/>
    </source>
</evidence>
<dbReference type="Gene3D" id="3.90.350.10">
    <property type="entry name" value="Transposase Inhibitor Protein From Tn5, Chain A, domain 1"/>
    <property type="match status" value="1"/>
</dbReference>
<evidence type="ECO:0000256" key="3">
    <source>
        <dbReference type="ARBA" id="ARBA00023125"/>
    </source>
</evidence>
<proteinExistence type="inferred from homology"/>
<keyword evidence="7" id="KW-1185">Reference proteome</keyword>
<dbReference type="Pfam" id="PF01609">
    <property type="entry name" value="DDE_Tnp_1"/>
    <property type="match status" value="1"/>
</dbReference>
<dbReference type="Proteomes" id="UP000468901">
    <property type="component" value="Unassembled WGS sequence"/>
</dbReference>
<gene>
    <name evidence="6" type="ORF">F2P47_17490</name>
</gene>
<dbReference type="InterPro" id="IPR047952">
    <property type="entry name" value="Transpos_IS4"/>
</dbReference>
<evidence type="ECO:0000259" key="5">
    <source>
        <dbReference type="Pfam" id="PF01609"/>
    </source>
</evidence>
<dbReference type="GO" id="GO:0006313">
    <property type="term" value="P:DNA transposition"/>
    <property type="evidence" value="ECO:0007669"/>
    <property type="project" value="InterPro"/>
</dbReference>
<organism evidence="6 7">
    <name type="scientific">Parvibaculum sedimenti</name>
    <dbReference type="NCBI Taxonomy" id="2608632"/>
    <lineage>
        <taxon>Bacteria</taxon>
        <taxon>Pseudomonadati</taxon>
        <taxon>Pseudomonadota</taxon>
        <taxon>Alphaproteobacteria</taxon>
        <taxon>Hyphomicrobiales</taxon>
        <taxon>Parvibaculaceae</taxon>
        <taxon>Parvibaculum</taxon>
    </lineage>
</organism>
<dbReference type="SUPFAM" id="SSF53098">
    <property type="entry name" value="Ribonuclease H-like"/>
    <property type="match status" value="1"/>
</dbReference>
<dbReference type="GO" id="GO:0003677">
    <property type="term" value="F:DNA binding"/>
    <property type="evidence" value="ECO:0007669"/>
    <property type="project" value="UniProtKB-KW"/>
</dbReference>
<name>A0A6N6VCD8_9HYPH</name>
<dbReference type="InterPro" id="IPR012337">
    <property type="entry name" value="RNaseH-like_sf"/>
</dbReference>
<dbReference type="GO" id="GO:0004803">
    <property type="term" value="F:transposase activity"/>
    <property type="evidence" value="ECO:0007669"/>
    <property type="project" value="InterPro"/>
</dbReference>
<comment type="similarity">
    <text evidence="1">Belongs to the transposase 11 family.</text>
</comment>
<protein>
    <submittedName>
        <fullName evidence="6">IS4 family transposase</fullName>
    </submittedName>
</protein>
<accession>A0A6N6VCD8</accession>
<reference evidence="6 7" key="1">
    <citation type="submission" date="2019-09" db="EMBL/GenBank/DDBJ databases">
        <title>Parvibaculum sedimenti sp. nov., isolated from sediment.</title>
        <authorList>
            <person name="Wang Y."/>
        </authorList>
    </citation>
    <scope>NUCLEOTIDE SEQUENCE [LARGE SCALE GENOMIC DNA]</scope>
    <source>
        <strain evidence="6 7">HXT-9</strain>
    </source>
</reference>
<sequence length="434" mass="49666">MKTMNLTTLTDKIQSIFAPKTLFSIARSVKLVERSRQFNPYYLLLAVIDTLGCQSKANLADIHRKYQTISGMPIRYKPFHNQLKKEQCRDFMQQCFEMVMQHWALHTLKLTSLSTGYAFPFSQVKLHDGCSFQLHDGLQTEYPGRFKNRYPAAVELHVTMDLLSSSVDYLALGADTEPERPHAPKAQTLNDTLLLTDAGYFDRDKIAEIDKNGGYTITQALCSINPVIKSAYDYQGNAIKKAKGKKLKTLQLKDKNTIIDLTAQWDKNPFEYRVIAFWYKKKKRVGYLVTNLSRETIPASDVVELYRLRWQIELLFKELKSYCNLKKFSTQKEPIVCALIYASFITVLLKRMMAFATEALKSLWISTQKVARSAPIWLSLLVNKLSQHHAVAIAVEECVELISKLCPRAHPKRDLKDGLYQFGVTSLVENNGID</sequence>
<dbReference type="PANTHER" id="PTHR33258">
    <property type="entry name" value="TRANSPOSASE INSL FOR INSERTION SEQUENCE ELEMENT IS186A-RELATED"/>
    <property type="match status" value="1"/>
</dbReference>
<dbReference type="InterPro" id="IPR002559">
    <property type="entry name" value="Transposase_11"/>
</dbReference>
<keyword evidence="4" id="KW-0233">DNA recombination</keyword>
<feature type="domain" description="Transposase IS4-like" evidence="5">
    <location>
        <begin position="124"/>
        <end position="346"/>
    </location>
</feature>
<comment type="caution">
    <text evidence="6">The sequence shown here is derived from an EMBL/GenBank/DDBJ whole genome shotgun (WGS) entry which is preliminary data.</text>
</comment>
<evidence type="ECO:0000256" key="4">
    <source>
        <dbReference type="ARBA" id="ARBA00023172"/>
    </source>
</evidence>
<evidence type="ECO:0000256" key="1">
    <source>
        <dbReference type="ARBA" id="ARBA00010075"/>
    </source>
</evidence>
<keyword evidence="2" id="KW-0815">Transposition</keyword>
<dbReference type="PANTHER" id="PTHR33258:SF1">
    <property type="entry name" value="TRANSPOSASE INSL FOR INSERTION SEQUENCE ELEMENT IS186A-RELATED"/>
    <property type="match status" value="1"/>
</dbReference>
<evidence type="ECO:0000256" key="2">
    <source>
        <dbReference type="ARBA" id="ARBA00022578"/>
    </source>
</evidence>
<dbReference type="AlphaFoldDB" id="A0A6N6VCD8"/>
<evidence type="ECO:0000313" key="7">
    <source>
        <dbReference type="Proteomes" id="UP000468901"/>
    </source>
</evidence>
<keyword evidence="3" id="KW-0238">DNA-binding</keyword>
<dbReference type="EMBL" id="WESC01000032">
    <property type="protein sequence ID" value="KAB7738385.1"/>
    <property type="molecule type" value="Genomic_DNA"/>
</dbReference>